<dbReference type="InterPro" id="IPR038917">
    <property type="entry name" value="Malonyl_CoA_deC"/>
</dbReference>
<evidence type="ECO:0000313" key="3">
    <source>
        <dbReference type="EMBL" id="OAP49465.1"/>
    </source>
</evidence>
<dbReference type="Pfam" id="PF05292">
    <property type="entry name" value="MCD"/>
    <property type="match status" value="1"/>
</dbReference>
<keyword evidence="4" id="KW-1185">Reference proteome</keyword>
<gene>
    <name evidence="3" type="ORF">ATB98_16395</name>
</gene>
<accession>A0A178YRS6</accession>
<feature type="domain" description="Malonyl-CoA decarboxylase N-terminal" evidence="2">
    <location>
        <begin position="81"/>
        <end position="164"/>
    </location>
</feature>
<protein>
    <submittedName>
        <fullName evidence="3">MCD, Malonyl-CoA decarboxylase MCD</fullName>
    </submittedName>
</protein>
<dbReference type="RefSeq" id="WP_066869217.1">
    <property type="nucleotide sequence ID" value="NZ_LNQB01000054.1"/>
</dbReference>
<dbReference type="PANTHER" id="PTHR28641">
    <property type="match status" value="1"/>
</dbReference>
<organism evidence="3 4">
    <name type="scientific">Sinorhizobium saheli</name>
    <dbReference type="NCBI Taxonomy" id="36856"/>
    <lineage>
        <taxon>Bacteria</taxon>
        <taxon>Pseudomonadati</taxon>
        <taxon>Pseudomonadota</taxon>
        <taxon>Alphaproteobacteria</taxon>
        <taxon>Hyphomicrobiales</taxon>
        <taxon>Rhizobiaceae</taxon>
        <taxon>Sinorhizobium/Ensifer group</taxon>
        <taxon>Sinorhizobium</taxon>
    </lineage>
</organism>
<name>A0A178YRS6_SINSA</name>
<dbReference type="InterPro" id="IPR042303">
    <property type="entry name" value="Malonyl_CoA_deC_C_sf"/>
</dbReference>
<dbReference type="InterPro" id="IPR038351">
    <property type="entry name" value="MCD_N_sf"/>
</dbReference>
<dbReference type="EMBL" id="LNQB01000054">
    <property type="protein sequence ID" value="OAP49465.1"/>
    <property type="molecule type" value="Genomic_DNA"/>
</dbReference>
<evidence type="ECO:0000259" key="2">
    <source>
        <dbReference type="Pfam" id="PF17408"/>
    </source>
</evidence>
<dbReference type="Proteomes" id="UP000078507">
    <property type="component" value="Unassembled WGS sequence"/>
</dbReference>
<dbReference type="InterPro" id="IPR035372">
    <property type="entry name" value="MCD_N"/>
</dbReference>
<sequence length="461" mass="51119">MPGTSFFGDMLQGITERGRKLLFAGSRAAKVEADLETLCEMLLSSRGEASGMAIAAEILARWNKLDADGVRKFLLMLCDRFGPDTAKLDKAVDRYVKERSAAAIIALHAAAEPRRQELLRRLNHAPNGTANLVRMREQLLGGREQSDEYRAVDADFTHLFGSWFNRGFLTLRPIDWSTPAHILEKIIKYEAVHEIASWEELRRRLAPADRRCFAFFHPRLADEPLVFVEVALTRSVPMTINEVLDEGRTQIGADEATTAVFYSISNCQEGLRGISFGNFLIKQVVDDLRRDLPGLKNFVTLSPVPGFARWLAKARMSATDPLLSDADRKALALLDDPAWPDDEGKAAEAEGVLLPLAAHYFLIERTPDGRPADPVARFHLGNGARLERLNFLGDRSSKAMQQAHGLMVNYLYKLEDIVANHEALAQRGEVAASPLVRNLLARNGEAAAAKVAGLRGQSRRS</sequence>
<dbReference type="Pfam" id="PF17408">
    <property type="entry name" value="MCD_N"/>
    <property type="match status" value="1"/>
</dbReference>
<reference evidence="3 4" key="1">
    <citation type="submission" date="2015-11" db="EMBL/GenBank/DDBJ databases">
        <title>Ensifer anhuiense sp. nov., an effective nitrogen fixation bacterium with Glycine soja.</title>
        <authorList>
            <person name="Yan H."/>
            <person name="Chen W."/>
        </authorList>
    </citation>
    <scope>NUCLEOTIDE SEQUENCE [LARGE SCALE GENOMIC DNA]</scope>
    <source>
        <strain evidence="3 4">LMG 7837</strain>
    </source>
</reference>
<dbReference type="InterPro" id="IPR007956">
    <property type="entry name" value="Malonyl_CoA_deC_C"/>
</dbReference>
<dbReference type="PANTHER" id="PTHR28641:SF1">
    <property type="entry name" value="MALONYL-COA DECARBOXYLASE, MITOCHONDRIAL"/>
    <property type="match status" value="1"/>
</dbReference>
<dbReference type="OrthoDB" id="5292736at2"/>
<dbReference type="GO" id="GO:0006633">
    <property type="term" value="P:fatty acid biosynthetic process"/>
    <property type="evidence" value="ECO:0007669"/>
    <property type="project" value="InterPro"/>
</dbReference>
<dbReference type="STRING" id="36856.ATB98_16395"/>
<dbReference type="Gene3D" id="1.20.140.90">
    <property type="entry name" value="Malonyl-CoA decarboxylase, oligemerization domain"/>
    <property type="match status" value="1"/>
</dbReference>
<evidence type="ECO:0000313" key="4">
    <source>
        <dbReference type="Proteomes" id="UP000078507"/>
    </source>
</evidence>
<feature type="domain" description="Malonyl-CoA decarboxylase C-terminal" evidence="1">
    <location>
        <begin position="167"/>
        <end position="413"/>
    </location>
</feature>
<dbReference type="AlphaFoldDB" id="A0A178YRS6"/>
<dbReference type="Gene3D" id="3.40.630.150">
    <property type="entry name" value="Malonyl-CoA decarboxylase, catalytic domain"/>
    <property type="match status" value="1"/>
</dbReference>
<proteinExistence type="predicted"/>
<evidence type="ECO:0000259" key="1">
    <source>
        <dbReference type="Pfam" id="PF05292"/>
    </source>
</evidence>
<comment type="caution">
    <text evidence="3">The sequence shown here is derived from an EMBL/GenBank/DDBJ whole genome shotgun (WGS) entry which is preliminary data.</text>
</comment>
<dbReference type="GO" id="GO:0050080">
    <property type="term" value="F:malonyl-CoA decarboxylase activity"/>
    <property type="evidence" value="ECO:0007669"/>
    <property type="project" value="InterPro"/>
</dbReference>